<dbReference type="NCBIfam" id="TIGR03724">
    <property type="entry name" value="arch_bud32"/>
    <property type="match status" value="1"/>
</dbReference>
<sequence>MLENGTLLKQGAEARIFELPFLGKSAIAKQRFHKTYRHPVLDKKLTSRRVIQEARCLLKCRKFGIDTPVVYFVDVENSTIFMEKIEGMTVKEALIAIGSDDSEQVLQYARLIGKALAMMHGCDVIHGDLTTSNLFLRESVDTLVIIDFGLSYISQLPEDKAVDLYVLERAFLSTHPKSEKMFEEILVEYRKASKGAQVILNKLEEVRLRGRKRSMLG</sequence>
<evidence type="ECO:0000256" key="1">
    <source>
        <dbReference type="ARBA" id="ARBA00010630"/>
    </source>
</evidence>
<evidence type="ECO:0000256" key="7">
    <source>
        <dbReference type="ARBA" id="ARBA00022777"/>
    </source>
</evidence>
<dbReference type="InterPro" id="IPR008266">
    <property type="entry name" value="Tyr_kinase_AS"/>
</dbReference>
<comment type="catalytic activity">
    <reaction evidence="9">
        <text>L-threonyl-[protein] + ATP = O-phospho-L-threonyl-[protein] + ADP + H(+)</text>
        <dbReference type="Rhea" id="RHEA:46608"/>
        <dbReference type="Rhea" id="RHEA-COMP:11060"/>
        <dbReference type="Rhea" id="RHEA-COMP:11605"/>
        <dbReference type="ChEBI" id="CHEBI:15378"/>
        <dbReference type="ChEBI" id="CHEBI:30013"/>
        <dbReference type="ChEBI" id="CHEBI:30616"/>
        <dbReference type="ChEBI" id="CHEBI:61977"/>
        <dbReference type="ChEBI" id="CHEBI:456216"/>
        <dbReference type="EC" id="2.7.11.1"/>
    </reaction>
</comment>
<accession>A0ABR2X205</accession>
<dbReference type="SUPFAM" id="SSF56112">
    <property type="entry name" value="Protein kinase-like (PK-like)"/>
    <property type="match status" value="1"/>
</dbReference>
<dbReference type="PROSITE" id="PS50011">
    <property type="entry name" value="PROTEIN_KINASE_DOM"/>
    <property type="match status" value="1"/>
</dbReference>
<feature type="domain" description="Protein kinase" evidence="11">
    <location>
        <begin position="2"/>
        <end position="217"/>
    </location>
</feature>
<dbReference type="PROSITE" id="PS00109">
    <property type="entry name" value="PROTEIN_KINASE_TYR"/>
    <property type="match status" value="1"/>
</dbReference>
<evidence type="ECO:0000256" key="5">
    <source>
        <dbReference type="ARBA" id="ARBA00022694"/>
    </source>
</evidence>
<evidence type="ECO:0000256" key="4">
    <source>
        <dbReference type="ARBA" id="ARBA00022679"/>
    </source>
</evidence>
<dbReference type="InterPro" id="IPR000719">
    <property type="entry name" value="Prot_kinase_dom"/>
</dbReference>
<comment type="caution">
    <text evidence="12">The sequence shown here is derived from an EMBL/GenBank/DDBJ whole genome shotgun (WGS) entry which is preliminary data.</text>
</comment>
<name>A0ABR2X205_9FUNG</name>
<evidence type="ECO:0000313" key="12">
    <source>
        <dbReference type="EMBL" id="KAK9767784.1"/>
    </source>
</evidence>
<evidence type="ECO:0000313" key="13">
    <source>
        <dbReference type="Proteomes" id="UP001479436"/>
    </source>
</evidence>
<comment type="catalytic activity">
    <reaction evidence="10">
        <text>L-seryl-[protein] + ATP = O-phospho-L-seryl-[protein] + ADP + H(+)</text>
        <dbReference type="Rhea" id="RHEA:17989"/>
        <dbReference type="Rhea" id="RHEA-COMP:9863"/>
        <dbReference type="Rhea" id="RHEA-COMP:11604"/>
        <dbReference type="ChEBI" id="CHEBI:15378"/>
        <dbReference type="ChEBI" id="CHEBI:29999"/>
        <dbReference type="ChEBI" id="CHEBI:30616"/>
        <dbReference type="ChEBI" id="CHEBI:83421"/>
        <dbReference type="ChEBI" id="CHEBI:456216"/>
        <dbReference type="EC" id="2.7.11.1"/>
    </reaction>
</comment>
<dbReference type="Pfam" id="PF00069">
    <property type="entry name" value="Pkinase"/>
    <property type="match status" value="1"/>
</dbReference>
<evidence type="ECO:0000256" key="10">
    <source>
        <dbReference type="ARBA" id="ARBA00048679"/>
    </source>
</evidence>
<keyword evidence="13" id="KW-1185">Reference proteome</keyword>
<evidence type="ECO:0000256" key="6">
    <source>
        <dbReference type="ARBA" id="ARBA00022741"/>
    </source>
</evidence>
<dbReference type="EMBL" id="JASJQH010000054">
    <property type="protein sequence ID" value="KAK9767784.1"/>
    <property type="molecule type" value="Genomic_DNA"/>
</dbReference>
<dbReference type="InterPro" id="IPR022495">
    <property type="entry name" value="Bud32"/>
</dbReference>
<dbReference type="InterPro" id="IPR011009">
    <property type="entry name" value="Kinase-like_dom_sf"/>
</dbReference>
<keyword evidence="8" id="KW-0067">ATP-binding</keyword>
<dbReference type="Gene3D" id="3.30.200.20">
    <property type="entry name" value="Phosphorylase Kinase, domain 1"/>
    <property type="match status" value="1"/>
</dbReference>
<keyword evidence="3" id="KW-0723">Serine/threonine-protein kinase</keyword>
<dbReference type="PANTHER" id="PTHR12209:SF0">
    <property type="entry name" value="EKC_KEOPS COMPLEX SUBUNIT TP53RK"/>
    <property type="match status" value="1"/>
</dbReference>
<dbReference type="Proteomes" id="UP001479436">
    <property type="component" value="Unassembled WGS sequence"/>
</dbReference>
<evidence type="ECO:0000256" key="8">
    <source>
        <dbReference type="ARBA" id="ARBA00022840"/>
    </source>
</evidence>
<evidence type="ECO:0000259" key="11">
    <source>
        <dbReference type="PROSITE" id="PS50011"/>
    </source>
</evidence>
<gene>
    <name evidence="12" type="primary">BUD32</name>
    <name evidence="12" type="ORF">K7432_002120</name>
</gene>
<keyword evidence="7 12" id="KW-0418">Kinase</keyword>
<dbReference type="EC" id="2.7.11.1" evidence="2"/>
<dbReference type="PANTHER" id="PTHR12209">
    <property type="entry name" value="NON-SPECIFIC SERINE/THREONINE PROTEIN KINASE"/>
    <property type="match status" value="1"/>
</dbReference>
<keyword evidence="4 12" id="KW-0808">Transferase</keyword>
<dbReference type="Gene3D" id="1.10.510.10">
    <property type="entry name" value="Transferase(Phosphotransferase) domain 1"/>
    <property type="match status" value="1"/>
</dbReference>
<protein>
    <recommendedName>
        <fullName evidence="2">non-specific serine/threonine protein kinase</fullName>
        <ecNumber evidence="2">2.7.11.1</ecNumber>
    </recommendedName>
</protein>
<evidence type="ECO:0000256" key="2">
    <source>
        <dbReference type="ARBA" id="ARBA00012513"/>
    </source>
</evidence>
<dbReference type="SMART" id="SM00220">
    <property type="entry name" value="S_TKc"/>
    <property type="match status" value="1"/>
</dbReference>
<keyword evidence="5" id="KW-0819">tRNA processing</keyword>
<comment type="similarity">
    <text evidence="1">Belongs to the protein kinase superfamily. BUD32 family.</text>
</comment>
<evidence type="ECO:0000256" key="3">
    <source>
        <dbReference type="ARBA" id="ARBA00022527"/>
    </source>
</evidence>
<dbReference type="GO" id="GO:0004674">
    <property type="term" value="F:protein serine/threonine kinase activity"/>
    <property type="evidence" value="ECO:0007669"/>
    <property type="project" value="UniProtKB-EC"/>
</dbReference>
<keyword evidence="6" id="KW-0547">Nucleotide-binding</keyword>
<proteinExistence type="inferred from homology"/>
<evidence type="ECO:0000256" key="9">
    <source>
        <dbReference type="ARBA" id="ARBA00047899"/>
    </source>
</evidence>
<organism evidence="12 13">
    <name type="scientific">Basidiobolus ranarum</name>
    <dbReference type="NCBI Taxonomy" id="34480"/>
    <lineage>
        <taxon>Eukaryota</taxon>
        <taxon>Fungi</taxon>
        <taxon>Fungi incertae sedis</taxon>
        <taxon>Zoopagomycota</taxon>
        <taxon>Entomophthoromycotina</taxon>
        <taxon>Basidiobolomycetes</taxon>
        <taxon>Basidiobolales</taxon>
        <taxon>Basidiobolaceae</taxon>
        <taxon>Basidiobolus</taxon>
    </lineage>
</organism>
<reference evidence="12 13" key="1">
    <citation type="submission" date="2023-04" db="EMBL/GenBank/DDBJ databases">
        <title>Genome of Basidiobolus ranarum AG-B5.</title>
        <authorList>
            <person name="Stajich J.E."/>
            <person name="Carter-House D."/>
            <person name="Gryganskyi A."/>
        </authorList>
    </citation>
    <scope>NUCLEOTIDE SEQUENCE [LARGE SCALE GENOMIC DNA]</scope>
    <source>
        <strain evidence="12 13">AG-B5</strain>
    </source>
</reference>